<dbReference type="RefSeq" id="XP_026745981.1">
    <property type="nucleotide sequence ID" value="XM_026890180.1"/>
</dbReference>
<dbReference type="Proteomes" id="UP000322000">
    <property type="component" value="Unplaced"/>
</dbReference>
<reference evidence="3" key="1">
    <citation type="submission" date="2025-08" db="UniProtKB">
        <authorList>
            <consortium name="RefSeq"/>
        </authorList>
    </citation>
    <scope>IDENTIFICATION</scope>
</reference>
<organism evidence="2 3">
    <name type="scientific">Trichoplusia ni</name>
    <name type="common">Cabbage looper</name>
    <dbReference type="NCBI Taxonomy" id="7111"/>
    <lineage>
        <taxon>Eukaryota</taxon>
        <taxon>Metazoa</taxon>
        <taxon>Ecdysozoa</taxon>
        <taxon>Arthropoda</taxon>
        <taxon>Hexapoda</taxon>
        <taxon>Insecta</taxon>
        <taxon>Pterygota</taxon>
        <taxon>Neoptera</taxon>
        <taxon>Endopterygota</taxon>
        <taxon>Lepidoptera</taxon>
        <taxon>Glossata</taxon>
        <taxon>Ditrysia</taxon>
        <taxon>Noctuoidea</taxon>
        <taxon>Noctuidae</taxon>
        <taxon>Plusiinae</taxon>
        <taxon>Trichoplusia</taxon>
    </lineage>
</organism>
<feature type="compositionally biased region" description="Polar residues" evidence="1">
    <location>
        <begin position="132"/>
        <end position="160"/>
    </location>
</feature>
<dbReference type="OrthoDB" id="7484905at2759"/>
<proteinExistence type="predicted"/>
<dbReference type="AlphaFoldDB" id="A0A7E5X0N4"/>
<evidence type="ECO:0000256" key="1">
    <source>
        <dbReference type="SAM" id="MobiDB-lite"/>
    </source>
</evidence>
<protein>
    <submittedName>
        <fullName evidence="3">Uncharacterized protein LOC113507316</fullName>
    </submittedName>
</protein>
<evidence type="ECO:0000313" key="2">
    <source>
        <dbReference type="Proteomes" id="UP000322000"/>
    </source>
</evidence>
<feature type="compositionally biased region" description="Basic and acidic residues" evidence="1">
    <location>
        <begin position="40"/>
        <end position="50"/>
    </location>
</feature>
<gene>
    <name evidence="3" type="primary">LOC113507316</name>
</gene>
<accession>A0A7E5X0N4</accession>
<dbReference type="InParanoid" id="A0A7E5X0N4"/>
<dbReference type="KEGG" id="tnl:113507316"/>
<sequence>MANLIENKLNDSLLMEETKTQPRLSKDLSEAIDQLPIASTEKENLKDKLNDMVNEEVENKTETDPPDTRKSVDATRKSVDATRKSVDTTRKSVDTSRKSVDTTRKSVDTTDLSAPEKTKNDILLQSVEPETETTSVQTPKVTDTQTNTSEVMTEKSQQTFKPQIPIDKAEEEYTNQLNTTFKNWIDGHLNIDDNEKERINSKLTDDIVARKKFLQINPRATSREEDVYNLKNLLYRRINPVLSMGQLAFLLTDAGTLMNAIAAIPVPFMVVPLDFFPIDDSDTSDDQKLESDIKYQVNDWVDTLPVTIRNDDEKKDLDTRQAL</sequence>
<name>A0A7E5X0N4_TRINI</name>
<feature type="compositionally biased region" description="Basic and acidic residues" evidence="1">
    <location>
        <begin position="16"/>
        <end position="29"/>
    </location>
</feature>
<feature type="region of interest" description="Disordered" evidence="1">
    <location>
        <begin position="1"/>
        <end position="160"/>
    </location>
</feature>
<keyword evidence="2" id="KW-1185">Reference proteome</keyword>
<feature type="compositionally biased region" description="Basic and acidic residues" evidence="1">
    <location>
        <begin position="57"/>
        <end position="120"/>
    </location>
</feature>
<evidence type="ECO:0000313" key="3">
    <source>
        <dbReference type="RefSeq" id="XP_026745981.1"/>
    </source>
</evidence>
<dbReference type="GeneID" id="113507316"/>